<organism evidence="2">
    <name type="scientific">viral metagenome</name>
    <dbReference type="NCBI Taxonomy" id="1070528"/>
    <lineage>
        <taxon>unclassified sequences</taxon>
        <taxon>metagenomes</taxon>
        <taxon>organismal metagenomes</taxon>
    </lineage>
</organism>
<reference evidence="2" key="1">
    <citation type="journal article" date="2020" name="Nature">
        <title>Giant virus diversity and host interactions through global metagenomics.</title>
        <authorList>
            <person name="Schulz F."/>
            <person name="Roux S."/>
            <person name="Paez-Espino D."/>
            <person name="Jungbluth S."/>
            <person name="Walsh D.A."/>
            <person name="Denef V.J."/>
            <person name="McMahon K.D."/>
            <person name="Konstantinidis K.T."/>
            <person name="Eloe-Fadrosh E.A."/>
            <person name="Kyrpides N.C."/>
            <person name="Woyke T."/>
        </authorList>
    </citation>
    <scope>NUCLEOTIDE SEQUENCE</scope>
    <source>
        <strain evidence="2">GVMAG-M-3300009182-46</strain>
    </source>
</reference>
<feature type="transmembrane region" description="Helical" evidence="1">
    <location>
        <begin position="82"/>
        <end position="106"/>
    </location>
</feature>
<accession>A0A6C0F410</accession>
<evidence type="ECO:0000256" key="1">
    <source>
        <dbReference type="SAM" id="Phobius"/>
    </source>
</evidence>
<keyword evidence="1" id="KW-0812">Transmembrane</keyword>
<dbReference type="EMBL" id="MN739027">
    <property type="protein sequence ID" value="QHT35872.1"/>
    <property type="molecule type" value="Genomic_DNA"/>
</dbReference>
<protein>
    <submittedName>
        <fullName evidence="2">Uncharacterized protein</fullName>
    </submittedName>
</protein>
<keyword evidence="1" id="KW-0472">Membrane</keyword>
<proteinExistence type="predicted"/>
<sequence>MSQRFETKINKYTTSEDSFEDGWDFYIYLDADYERENYNCSKTSSTDIFDDDYNNENCADDADANPDDKNNNNNCRKFNKRILLYLFTGCLFTSCLFSACISAYFYGFTHEKRQDILSFGGNN</sequence>
<dbReference type="AlphaFoldDB" id="A0A6C0F410"/>
<keyword evidence="1" id="KW-1133">Transmembrane helix</keyword>
<evidence type="ECO:0000313" key="2">
    <source>
        <dbReference type="EMBL" id="QHT35872.1"/>
    </source>
</evidence>
<name>A0A6C0F410_9ZZZZ</name>